<dbReference type="InterPro" id="IPR036423">
    <property type="entry name" value="SOD-like_Cu/Zn_dom_sf"/>
</dbReference>
<evidence type="ECO:0000313" key="2">
    <source>
        <dbReference type="Proteomes" id="UP000653454"/>
    </source>
</evidence>
<accession>A0A8S4G4V3</accession>
<dbReference type="PANTHER" id="PTHR20910">
    <property type="entry name" value="AGAP001623-PA"/>
    <property type="match status" value="1"/>
</dbReference>
<comment type="caution">
    <text evidence="1">The sequence shown here is derived from an EMBL/GenBank/DDBJ whole genome shotgun (WGS) entry which is preliminary data.</text>
</comment>
<proteinExistence type="predicted"/>
<evidence type="ECO:0000313" key="1">
    <source>
        <dbReference type="EMBL" id="CAG9134497.1"/>
    </source>
</evidence>
<dbReference type="Proteomes" id="UP000653454">
    <property type="component" value="Unassembled WGS sequence"/>
</dbReference>
<dbReference type="AlphaFoldDB" id="A0A8S4G4V3"/>
<dbReference type="EMBL" id="CAJHNJ030000079">
    <property type="protein sequence ID" value="CAG9134497.1"/>
    <property type="molecule type" value="Genomic_DNA"/>
</dbReference>
<dbReference type="Gene3D" id="2.60.40.200">
    <property type="entry name" value="Superoxide dismutase, copper/zinc binding domain"/>
    <property type="match status" value="1"/>
</dbReference>
<gene>
    <name evidence="1" type="ORF">PLXY2_LOCUS12768</name>
</gene>
<dbReference type="PANTHER" id="PTHR20910:SF1">
    <property type="entry name" value="SUPEROXIDE DISMUTASE COPPER_ZINC BINDING DOMAIN-CONTAINING PROTEIN"/>
    <property type="match status" value="1"/>
</dbReference>
<sequence length="259" mass="28678">MSPVGVDAAVQVTGTRCVAGGYRWNPYFTQLADPLNHDLYNQECGADNPLRCDVGDLTARLGTIDIGGDRQVFVDSNFPLEGAVTAVGRSIVIFGPERSGERFACANLLPDNDIIKYANIMKPPRFVLGQFLADIRRVMGVPPWMVGVDARRTRTLQGGACVQLLLHFMGPDAGKLELDFTRLLASGRLDEPSVFVPGFIDQKRKRTISYRNCGEGRDNNEKTKKSTFSSIFFKSSASRRTPLARMSYVLIMYLARMAM</sequence>
<dbReference type="GO" id="GO:0046872">
    <property type="term" value="F:metal ion binding"/>
    <property type="evidence" value="ECO:0007669"/>
    <property type="project" value="InterPro"/>
</dbReference>
<dbReference type="InterPro" id="IPR053257">
    <property type="entry name" value="Cu-only_SOD"/>
</dbReference>
<name>A0A8S4G4V3_PLUXY</name>
<protein>
    <submittedName>
        <fullName evidence="1">(diamondback moth) hypothetical protein</fullName>
    </submittedName>
</protein>
<organism evidence="1 2">
    <name type="scientific">Plutella xylostella</name>
    <name type="common">Diamondback moth</name>
    <name type="synonym">Plutella maculipennis</name>
    <dbReference type="NCBI Taxonomy" id="51655"/>
    <lineage>
        <taxon>Eukaryota</taxon>
        <taxon>Metazoa</taxon>
        <taxon>Ecdysozoa</taxon>
        <taxon>Arthropoda</taxon>
        <taxon>Hexapoda</taxon>
        <taxon>Insecta</taxon>
        <taxon>Pterygota</taxon>
        <taxon>Neoptera</taxon>
        <taxon>Endopterygota</taxon>
        <taxon>Lepidoptera</taxon>
        <taxon>Glossata</taxon>
        <taxon>Ditrysia</taxon>
        <taxon>Yponomeutoidea</taxon>
        <taxon>Plutellidae</taxon>
        <taxon>Plutella</taxon>
    </lineage>
</organism>
<dbReference type="SUPFAM" id="SSF49329">
    <property type="entry name" value="Cu,Zn superoxide dismutase-like"/>
    <property type="match status" value="1"/>
</dbReference>
<reference evidence="1" key="1">
    <citation type="submission" date="2020-11" db="EMBL/GenBank/DDBJ databases">
        <authorList>
            <person name="Whiteford S."/>
        </authorList>
    </citation>
    <scope>NUCLEOTIDE SEQUENCE</scope>
</reference>
<keyword evidence="2" id="KW-1185">Reference proteome</keyword>
<dbReference type="GO" id="GO:0006801">
    <property type="term" value="P:superoxide metabolic process"/>
    <property type="evidence" value="ECO:0007669"/>
    <property type="project" value="InterPro"/>
</dbReference>